<feature type="transmembrane region" description="Helical" evidence="5">
    <location>
        <begin position="156"/>
        <end position="175"/>
    </location>
</feature>
<sequence length="396" mass="40932">MSPVTAIRLIFFMDGLIIAKWLPHLPDIQAHLGLDVGQLGLALAALPLGIMSSLPLIGTFVISRFSERAAIRVTFLWLALTSTLPGLAWDFPSFAIALFFYGSGIAGVEVAMNATADAVESRVGRRIMSSCHGLWSVGNLIGAALGSLALSLHLDAIVTLIVAAPILMALAYASTGRLGHSPISSEPGPALALPDFPLLVLCLLPFCACVLEGAMADWAAVYLRIEHGAQAALTGAGFGVFAAVMAATRLTGDRLVDRVGPVFIAHCCGVSGVLGLLVIWVAPGVWPALVGFALMGFAASLIFPISVTAAARQSGRSAAMNVASLSLICFSGYVIGPPVVGLIADLVGLRNALACLIPFALGVLLLAPRLQPRAAVTGTATAQGSTHLDHWRASSS</sequence>
<feature type="transmembrane region" description="Helical" evidence="5">
    <location>
        <begin position="196"/>
        <end position="216"/>
    </location>
</feature>
<dbReference type="CDD" id="cd17393">
    <property type="entry name" value="MFS_MosC_like"/>
    <property type="match status" value="1"/>
</dbReference>
<feature type="transmembrane region" description="Helical" evidence="5">
    <location>
        <begin position="259"/>
        <end position="282"/>
    </location>
</feature>
<evidence type="ECO:0000256" key="3">
    <source>
        <dbReference type="ARBA" id="ARBA00022989"/>
    </source>
</evidence>
<dbReference type="InterPro" id="IPR036259">
    <property type="entry name" value="MFS_trans_sf"/>
</dbReference>
<organism evidence="6 7">
    <name type="scientific">Mesorhizobium opportunistum (strain LMG 24607 / HAMBI 3007 / WSM2075)</name>
    <dbReference type="NCBI Taxonomy" id="536019"/>
    <lineage>
        <taxon>Bacteria</taxon>
        <taxon>Pseudomonadati</taxon>
        <taxon>Pseudomonadota</taxon>
        <taxon>Alphaproteobacteria</taxon>
        <taxon>Hyphomicrobiales</taxon>
        <taxon>Phyllobacteriaceae</taxon>
        <taxon>Mesorhizobium</taxon>
    </lineage>
</organism>
<dbReference type="GO" id="GO:0022857">
    <property type="term" value="F:transmembrane transporter activity"/>
    <property type="evidence" value="ECO:0007669"/>
    <property type="project" value="InterPro"/>
</dbReference>
<evidence type="ECO:0000313" key="6">
    <source>
        <dbReference type="EMBL" id="AEH84620.1"/>
    </source>
</evidence>
<dbReference type="SUPFAM" id="SSF103473">
    <property type="entry name" value="MFS general substrate transporter"/>
    <property type="match status" value="1"/>
</dbReference>
<protein>
    <submittedName>
        <fullName evidence="6">Major facilitator superfamily MFS_1</fullName>
    </submittedName>
</protein>
<feature type="transmembrane region" description="Helical" evidence="5">
    <location>
        <begin position="133"/>
        <end position="150"/>
    </location>
</feature>
<dbReference type="RefSeq" id="WP_013891369.1">
    <property type="nucleotide sequence ID" value="NC_015675.1"/>
</dbReference>
<dbReference type="GO" id="GO:0016020">
    <property type="term" value="C:membrane"/>
    <property type="evidence" value="ECO:0007669"/>
    <property type="project" value="UniProtKB-SubCell"/>
</dbReference>
<dbReference type="InterPro" id="IPR051788">
    <property type="entry name" value="MFS_Transporter"/>
</dbReference>
<reference evidence="6 7" key="1">
    <citation type="submission" date="2010-10" db="EMBL/GenBank/DDBJ databases">
        <title>Complete sequence of Mesorhizobium opportunistum WSM2075.</title>
        <authorList>
            <consortium name="US DOE Joint Genome Institute"/>
            <person name="Lucas S."/>
            <person name="Copeland A."/>
            <person name="Lapidus A."/>
            <person name="Cheng J.-F."/>
            <person name="Bruce D."/>
            <person name="Goodwin L."/>
            <person name="Pitluck S."/>
            <person name="Chertkov O."/>
            <person name="Misra M."/>
            <person name="Detter J.C."/>
            <person name="Han C."/>
            <person name="Tapia R."/>
            <person name="Land M."/>
            <person name="Hauser L."/>
            <person name="Kyrpides N."/>
            <person name="Ovchinnikova G."/>
            <person name="Mavrommatis K.M."/>
            <person name="Tiwari R.P."/>
            <person name="Howieson J.G."/>
            <person name="O'Hara G.W."/>
            <person name="Nandasena K.G."/>
            <person name="Woyke T."/>
        </authorList>
    </citation>
    <scope>NUCLEOTIDE SEQUENCE [LARGE SCALE GENOMIC DNA]</scope>
    <source>
        <strain evidence="7">LMG 24607 / HAMBI 3007 / WSM2075</strain>
    </source>
</reference>
<feature type="transmembrane region" description="Helical" evidence="5">
    <location>
        <begin position="69"/>
        <end position="88"/>
    </location>
</feature>
<dbReference type="HOGENOM" id="CLU_035309_1_1_5"/>
<feature type="transmembrane region" description="Helical" evidence="5">
    <location>
        <begin position="318"/>
        <end position="336"/>
    </location>
</feature>
<accession>F7YGH4</accession>
<dbReference type="AlphaFoldDB" id="F7YGH4"/>
<dbReference type="InterPro" id="IPR011701">
    <property type="entry name" value="MFS"/>
</dbReference>
<dbReference type="EMBL" id="CP002279">
    <property type="protein sequence ID" value="AEH84620.1"/>
    <property type="molecule type" value="Genomic_DNA"/>
</dbReference>
<keyword evidence="3 5" id="KW-1133">Transmembrane helix</keyword>
<proteinExistence type="predicted"/>
<keyword evidence="4 5" id="KW-0472">Membrane</keyword>
<dbReference type="KEGG" id="mop:Mesop_0125"/>
<evidence type="ECO:0000256" key="5">
    <source>
        <dbReference type="SAM" id="Phobius"/>
    </source>
</evidence>
<keyword evidence="2 5" id="KW-0812">Transmembrane</keyword>
<dbReference type="Proteomes" id="UP000001623">
    <property type="component" value="Chromosome"/>
</dbReference>
<dbReference type="PANTHER" id="PTHR23514:SF13">
    <property type="entry name" value="INNER MEMBRANE PROTEIN YBJJ"/>
    <property type="match status" value="1"/>
</dbReference>
<dbReference type="PANTHER" id="PTHR23514">
    <property type="entry name" value="BYPASS OF STOP CODON PROTEIN 6"/>
    <property type="match status" value="1"/>
</dbReference>
<dbReference type="Gene3D" id="1.20.1250.20">
    <property type="entry name" value="MFS general substrate transporter like domains"/>
    <property type="match status" value="2"/>
</dbReference>
<comment type="subcellular location">
    <subcellularLocation>
        <location evidence="1">Membrane</location>
        <topology evidence="1">Multi-pass membrane protein</topology>
    </subcellularLocation>
</comment>
<feature type="transmembrane region" description="Helical" evidence="5">
    <location>
        <begin position="228"/>
        <end position="247"/>
    </location>
</feature>
<evidence type="ECO:0000256" key="2">
    <source>
        <dbReference type="ARBA" id="ARBA00022692"/>
    </source>
</evidence>
<dbReference type="Pfam" id="PF07690">
    <property type="entry name" value="MFS_1"/>
    <property type="match status" value="1"/>
</dbReference>
<evidence type="ECO:0000313" key="7">
    <source>
        <dbReference type="Proteomes" id="UP000001623"/>
    </source>
</evidence>
<evidence type="ECO:0000256" key="4">
    <source>
        <dbReference type="ARBA" id="ARBA00023136"/>
    </source>
</evidence>
<evidence type="ECO:0000256" key="1">
    <source>
        <dbReference type="ARBA" id="ARBA00004141"/>
    </source>
</evidence>
<feature type="transmembrane region" description="Helical" evidence="5">
    <location>
        <begin position="43"/>
        <end position="62"/>
    </location>
</feature>
<feature type="transmembrane region" description="Helical" evidence="5">
    <location>
        <begin position="288"/>
        <end position="311"/>
    </location>
</feature>
<dbReference type="eggNOG" id="COG0738">
    <property type="taxonomic scope" value="Bacteria"/>
</dbReference>
<name>F7YGH4_MESOW</name>
<gene>
    <name evidence="6" type="ordered locus">Mesop_0125</name>
</gene>
<feature type="transmembrane region" description="Helical" evidence="5">
    <location>
        <begin position="348"/>
        <end position="367"/>
    </location>
</feature>
<feature type="transmembrane region" description="Helical" evidence="5">
    <location>
        <begin position="94"/>
        <end position="112"/>
    </location>
</feature>